<keyword evidence="6" id="KW-0067">ATP-binding</keyword>
<comment type="subcellular location">
    <subcellularLocation>
        <location evidence="1">Cell membrane</location>
        <topology evidence="1">Peripheral membrane protein</topology>
    </subcellularLocation>
</comment>
<evidence type="ECO:0000259" key="9">
    <source>
        <dbReference type="PROSITE" id="PS50893"/>
    </source>
</evidence>
<dbReference type="CDD" id="cd03216">
    <property type="entry name" value="ABC_Carb_Monos_I"/>
    <property type="match status" value="1"/>
</dbReference>
<dbReference type="PROSITE" id="PS00211">
    <property type="entry name" value="ABC_TRANSPORTER_1"/>
    <property type="match status" value="1"/>
</dbReference>
<evidence type="ECO:0000313" key="10">
    <source>
        <dbReference type="EMBL" id="CAB4587792.1"/>
    </source>
</evidence>
<proteinExistence type="predicted"/>
<dbReference type="PANTHER" id="PTHR43790:SF9">
    <property type="entry name" value="GALACTOFURANOSE TRANSPORTER ATP-BINDING PROTEIN YTFR"/>
    <property type="match status" value="1"/>
</dbReference>
<dbReference type="GO" id="GO:0016887">
    <property type="term" value="F:ATP hydrolysis activity"/>
    <property type="evidence" value="ECO:0007669"/>
    <property type="project" value="InterPro"/>
</dbReference>
<evidence type="ECO:0000256" key="6">
    <source>
        <dbReference type="ARBA" id="ARBA00022840"/>
    </source>
</evidence>
<organism evidence="11">
    <name type="scientific">freshwater metagenome</name>
    <dbReference type="NCBI Taxonomy" id="449393"/>
    <lineage>
        <taxon>unclassified sequences</taxon>
        <taxon>metagenomes</taxon>
        <taxon>ecological metagenomes</taxon>
    </lineage>
</organism>
<dbReference type="GO" id="GO:0005524">
    <property type="term" value="F:ATP binding"/>
    <property type="evidence" value="ECO:0007669"/>
    <property type="project" value="UniProtKB-KW"/>
</dbReference>
<dbReference type="EMBL" id="CAEZWQ010000007">
    <property type="protein sequence ID" value="CAB4654805.1"/>
    <property type="molecule type" value="Genomic_DNA"/>
</dbReference>
<accession>A0A6J6L390</accession>
<dbReference type="CDD" id="cd03215">
    <property type="entry name" value="ABC_Carb_Monos_II"/>
    <property type="match status" value="1"/>
</dbReference>
<gene>
    <name evidence="10" type="ORF">UFOPK1795_00388</name>
    <name evidence="11" type="ORF">UFOPK2275_00155</name>
    <name evidence="12" type="ORF">UFOPK2816_00111</name>
</gene>
<keyword evidence="3" id="KW-1003">Cell membrane</keyword>
<dbReference type="FunFam" id="3.40.50.300:FF:000127">
    <property type="entry name" value="Ribose import ATP-binding protein RbsA"/>
    <property type="match status" value="1"/>
</dbReference>
<dbReference type="SMART" id="SM00382">
    <property type="entry name" value="AAA"/>
    <property type="match status" value="2"/>
</dbReference>
<dbReference type="PROSITE" id="PS50893">
    <property type="entry name" value="ABC_TRANSPORTER_2"/>
    <property type="match status" value="2"/>
</dbReference>
<dbReference type="EMBL" id="CAEZUG010000014">
    <property type="protein sequence ID" value="CAB4587792.1"/>
    <property type="molecule type" value="Genomic_DNA"/>
</dbReference>
<keyword evidence="5" id="KW-0547">Nucleotide-binding</keyword>
<evidence type="ECO:0000256" key="2">
    <source>
        <dbReference type="ARBA" id="ARBA00022448"/>
    </source>
</evidence>
<dbReference type="GO" id="GO:0005886">
    <property type="term" value="C:plasma membrane"/>
    <property type="evidence" value="ECO:0007669"/>
    <property type="project" value="UniProtKB-SubCell"/>
</dbReference>
<dbReference type="InterPro" id="IPR017871">
    <property type="entry name" value="ABC_transporter-like_CS"/>
</dbReference>
<evidence type="ECO:0000313" key="12">
    <source>
        <dbReference type="EMBL" id="CAB4738230.1"/>
    </source>
</evidence>
<evidence type="ECO:0000256" key="1">
    <source>
        <dbReference type="ARBA" id="ARBA00004202"/>
    </source>
</evidence>
<dbReference type="InterPro" id="IPR003593">
    <property type="entry name" value="AAA+_ATPase"/>
</dbReference>
<dbReference type="InterPro" id="IPR050107">
    <property type="entry name" value="ABC_carbohydrate_import_ATPase"/>
</dbReference>
<evidence type="ECO:0000256" key="4">
    <source>
        <dbReference type="ARBA" id="ARBA00022737"/>
    </source>
</evidence>
<reference evidence="11" key="1">
    <citation type="submission" date="2020-05" db="EMBL/GenBank/DDBJ databases">
        <authorList>
            <person name="Chiriac C."/>
            <person name="Salcher M."/>
            <person name="Ghai R."/>
            <person name="Kavagutti S V."/>
        </authorList>
    </citation>
    <scope>NUCLEOTIDE SEQUENCE</scope>
</reference>
<dbReference type="AlphaFoldDB" id="A0A6J6L390"/>
<keyword evidence="4" id="KW-0677">Repeat</keyword>
<dbReference type="EMBL" id="CAEZZB010000004">
    <property type="protein sequence ID" value="CAB4738230.1"/>
    <property type="molecule type" value="Genomic_DNA"/>
</dbReference>
<feature type="domain" description="ABC transporter" evidence="9">
    <location>
        <begin position="255"/>
        <end position="494"/>
    </location>
</feature>
<evidence type="ECO:0000256" key="8">
    <source>
        <dbReference type="ARBA" id="ARBA00023136"/>
    </source>
</evidence>
<evidence type="ECO:0000256" key="7">
    <source>
        <dbReference type="ARBA" id="ARBA00022967"/>
    </source>
</evidence>
<keyword evidence="7" id="KW-1278">Translocase</keyword>
<protein>
    <submittedName>
        <fullName evidence="11">Unannotated protein</fullName>
    </submittedName>
</protein>
<keyword evidence="2" id="KW-0813">Transport</keyword>
<dbReference type="InterPro" id="IPR003439">
    <property type="entry name" value="ABC_transporter-like_ATP-bd"/>
</dbReference>
<evidence type="ECO:0000256" key="3">
    <source>
        <dbReference type="ARBA" id="ARBA00022475"/>
    </source>
</evidence>
<evidence type="ECO:0000313" key="11">
    <source>
        <dbReference type="EMBL" id="CAB4654805.1"/>
    </source>
</evidence>
<dbReference type="Pfam" id="PF00005">
    <property type="entry name" value="ABC_tran"/>
    <property type="match status" value="2"/>
</dbReference>
<sequence>MTTRVLMEGISKRFDAVHALTGVNLTLHPGEVHTIAGENGSGKSTLLKILAGVIKPDAGSIAIDGTSVEFPDIRSAIGHGVTMVSQELSLVPHLGVAENVFLGHNQTRNAFGIDWKDTDRRAIEILKRLNLSVNPRAEVSSLPQHEQQLVEIARALASQTKVLLLDEPTSSLAPTEVEALFNVVRQLRDDGVAIVMISHRMSEMLAISDRFTVLRDSKFIDTSSRNGVDENWLIDRMVLNRPKSATKRVKSGEPQRVVMEVKSLSDFAGSFENISFNIHEGEIVGLAGLAGAGRTELVETIVGAYTRRSGEVFINGKKIGHNTRSTMNSGIALVPDDRRLKSTIHEMSVRDNLLLAVHGRPAKNRSRKKEEKIVNSWVEKFSIKVKNLDAPISSLSGGNQQKVVIARCLVSKPKVLILDEATRGIDLGAKAEIYEILRALAREGLAILVVSSEITEIFEISDRVLVMHAGELTADLDRSTIKESDVVSAATGVLV</sequence>
<name>A0A6J6L390_9ZZZZ</name>
<feature type="domain" description="ABC transporter" evidence="9">
    <location>
        <begin position="5"/>
        <end position="241"/>
    </location>
</feature>
<dbReference type="PANTHER" id="PTHR43790">
    <property type="entry name" value="CARBOHYDRATE TRANSPORT ATP-BINDING PROTEIN MG119-RELATED"/>
    <property type="match status" value="1"/>
</dbReference>
<evidence type="ECO:0000256" key="5">
    <source>
        <dbReference type="ARBA" id="ARBA00022741"/>
    </source>
</evidence>
<keyword evidence="8" id="KW-0472">Membrane</keyword>
<dbReference type="SUPFAM" id="SSF52540">
    <property type="entry name" value="P-loop containing nucleoside triphosphate hydrolases"/>
    <property type="match status" value="2"/>
</dbReference>
<dbReference type="InterPro" id="IPR027417">
    <property type="entry name" value="P-loop_NTPase"/>
</dbReference>
<dbReference type="Gene3D" id="3.40.50.300">
    <property type="entry name" value="P-loop containing nucleotide triphosphate hydrolases"/>
    <property type="match status" value="2"/>
</dbReference>